<dbReference type="GO" id="GO:0005886">
    <property type="term" value="C:plasma membrane"/>
    <property type="evidence" value="ECO:0007669"/>
    <property type="project" value="TreeGrafter"/>
</dbReference>
<keyword evidence="9" id="KW-1185">Reference proteome</keyword>
<dbReference type="EMBL" id="GL385398">
    <property type="protein sequence ID" value="EJT75039.1"/>
    <property type="molecule type" value="Genomic_DNA"/>
</dbReference>
<keyword evidence="4 6" id="KW-0472">Membrane</keyword>
<reference evidence="8" key="5">
    <citation type="submission" date="2018-04" db="UniProtKB">
        <authorList>
            <consortium name="EnsemblFungi"/>
        </authorList>
    </citation>
    <scope>IDENTIFICATION</scope>
    <source>
        <strain evidence="8">R3-111a-1</strain>
    </source>
</reference>
<reference evidence="7" key="3">
    <citation type="submission" date="2010-09" db="EMBL/GenBank/DDBJ databases">
        <title>Annotation of Gaeumannomyces graminis var. tritici R3-111a-1.</title>
        <authorList>
            <consortium name="The Broad Institute Genome Sequencing Platform"/>
            <person name="Ma L.-J."/>
            <person name="Dead R."/>
            <person name="Young S.K."/>
            <person name="Zeng Q."/>
            <person name="Gargeya S."/>
            <person name="Fitzgerald M."/>
            <person name="Haas B."/>
            <person name="Abouelleil A."/>
            <person name="Alvarado L."/>
            <person name="Arachchi H.M."/>
            <person name="Berlin A."/>
            <person name="Brown A."/>
            <person name="Chapman S.B."/>
            <person name="Chen Z."/>
            <person name="Dunbar C."/>
            <person name="Freedman E."/>
            <person name="Gearin G."/>
            <person name="Gellesch M."/>
            <person name="Goldberg J."/>
            <person name="Griggs A."/>
            <person name="Gujja S."/>
            <person name="Heiman D."/>
            <person name="Howarth C."/>
            <person name="Larson L."/>
            <person name="Lui A."/>
            <person name="MacDonald P.J.P."/>
            <person name="Mehta T."/>
            <person name="Montmayeur A."/>
            <person name="Murphy C."/>
            <person name="Neiman D."/>
            <person name="Pearson M."/>
            <person name="Priest M."/>
            <person name="Roberts A."/>
            <person name="Saif S."/>
            <person name="Shea T."/>
            <person name="Shenoy N."/>
            <person name="Sisk P."/>
            <person name="Stolte C."/>
            <person name="Sykes S."/>
            <person name="Yandava C."/>
            <person name="Wortman J."/>
            <person name="Nusbaum C."/>
            <person name="Birren B."/>
        </authorList>
    </citation>
    <scope>NUCLEOTIDE SEQUENCE</scope>
    <source>
        <strain evidence="7">R3-111a-1</strain>
    </source>
</reference>
<keyword evidence="3 6" id="KW-1133">Transmembrane helix</keyword>
<feature type="compositionally biased region" description="Basic and acidic residues" evidence="5">
    <location>
        <begin position="352"/>
        <end position="366"/>
    </location>
</feature>
<organism evidence="7">
    <name type="scientific">Gaeumannomyces tritici (strain R3-111a-1)</name>
    <name type="common">Wheat and barley take-all root rot fungus</name>
    <name type="synonym">Gaeumannomyces graminis var. tritici</name>
    <dbReference type="NCBI Taxonomy" id="644352"/>
    <lineage>
        <taxon>Eukaryota</taxon>
        <taxon>Fungi</taxon>
        <taxon>Dikarya</taxon>
        <taxon>Ascomycota</taxon>
        <taxon>Pezizomycotina</taxon>
        <taxon>Sordariomycetes</taxon>
        <taxon>Sordariomycetidae</taxon>
        <taxon>Magnaporthales</taxon>
        <taxon>Magnaporthaceae</taxon>
        <taxon>Gaeumannomyces</taxon>
    </lineage>
</organism>
<accession>J3P5T7</accession>
<feature type="compositionally biased region" description="Basic and acidic residues" evidence="5">
    <location>
        <begin position="1"/>
        <end position="16"/>
    </location>
</feature>
<dbReference type="PANTHER" id="PTHR11040:SF55">
    <property type="entry name" value="MEMBRANE ZINC ION TRANSPORTER, PUTATIVE (AFU_ORTHOLOGUE AFUA_6G00470)-RELATED"/>
    <property type="match status" value="1"/>
</dbReference>
<feature type="transmembrane region" description="Helical" evidence="6">
    <location>
        <begin position="392"/>
        <end position="413"/>
    </location>
</feature>
<gene>
    <name evidence="8" type="primary">20349335</name>
    <name evidence="7" type="ORF">GGTG_08877</name>
</gene>
<dbReference type="eggNOG" id="KOG1558">
    <property type="taxonomic scope" value="Eukaryota"/>
</dbReference>
<dbReference type="OrthoDB" id="448280at2759"/>
<feature type="transmembrane region" description="Helical" evidence="6">
    <location>
        <begin position="118"/>
        <end position="135"/>
    </location>
</feature>
<sequence>MNCPSRTDEPLEEHPDWNQSPPFLSPDLTTCQDLNGIANARVHRKGSDGAGAGTGAGGGGLDQKGYFTLPPLQPDRGVCAWGWWSVHGPHPRERVTGGEGLSLSSTTTAPRASSTRDWLLWVASVLACSALLSGLRTPELLASYHLAGNPARAAHHGHRQAPASPASRALDRRSTCPTDGLGSEDEYNTPLHVGALVIVLVVSFSAAAFPLLARALPPRLRVPPAFFFTVRHFGTGVLLATAFVHLLPTAFSLLSDPCLSSFWVNDYPAMPGAIALAGVFFVTVIEMALQPARHMTPGGGGGGAGGCMSAAPSPASNDAPAADGTVTLGRRLSNVRGVAGDITPAEPARAAGAEKEGAALDEERQQHLPGPTQLTPQLTPQQKHQKDILQCMMLEVGILFHSVFIGMTLSVSVGHKFTILLVAISFHQMFEGLALGSRIAAIAWPKGSWQPWLMSLAYGCTTPIGQAIGIATHTLYNPGSEFGLVLVGTMNAISSGLLVFASLVELLSEDFLSDESWRVLRGRRRVAACLLVLFGAVGMSLVGAWA</sequence>
<evidence type="ECO:0000256" key="3">
    <source>
        <dbReference type="ARBA" id="ARBA00022989"/>
    </source>
</evidence>
<feature type="transmembrane region" description="Helical" evidence="6">
    <location>
        <begin position="419"/>
        <end position="444"/>
    </location>
</feature>
<evidence type="ECO:0000256" key="6">
    <source>
        <dbReference type="SAM" id="Phobius"/>
    </source>
</evidence>
<dbReference type="AlphaFoldDB" id="J3P5T7"/>
<feature type="compositionally biased region" description="Low complexity" evidence="5">
    <location>
        <begin position="367"/>
        <end position="378"/>
    </location>
</feature>
<dbReference type="PANTHER" id="PTHR11040">
    <property type="entry name" value="ZINC/IRON TRANSPORTER"/>
    <property type="match status" value="1"/>
</dbReference>
<dbReference type="HOGENOM" id="CLU_027089_1_1_1"/>
<dbReference type="EnsemblFungi" id="EJT75039">
    <property type="protein sequence ID" value="EJT75039"/>
    <property type="gene ID" value="GGTG_08877"/>
</dbReference>
<feature type="transmembrane region" description="Helical" evidence="6">
    <location>
        <begin position="225"/>
        <end position="247"/>
    </location>
</feature>
<reference evidence="7" key="2">
    <citation type="submission" date="2010-07" db="EMBL/GenBank/DDBJ databases">
        <authorList>
            <consortium name="The Broad Institute Genome Sequencing Platform"/>
            <consortium name="Broad Institute Genome Sequencing Center for Infectious Disease"/>
            <person name="Ma L.-J."/>
            <person name="Dead R."/>
            <person name="Young S."/>
            <person name="Zeng Q."/>
            <person name="Koehrsen M."/>
            <person name="Alvarado L."/>
            <person name="Berlin A."/>
            <person name="Chapman S.B."/>
            <person name="Chen Z."/>
            <person name="Freedman E."/>
            <person name="Gellesch M."/>
            <person name="Goldberg J."/>
            <person name="Griggs A."/>
            <person name="Gujja S."/>
            <person name="Heilman E.R."/>
            <person name="Heiman D."/>
            <person name="Hepburn T."/>
            <person name="Howarth C."/>
            <person name="Jen D."/>
            <person name="Larson L."/>
            <person name="Mehta T."/>
            <person name="Neiman D."/>
            <person name="Pearson M."/>
            <person name="Roberts A."/>
            <person name="Saif S."/>
            <person name="Shea T."/>
            <person name="Shenoy N."/>
            <person name="Sisk P."/>
            <person name="Stolte C."/>
            <person name="Sykes S."/>
            <person name="Walk T."/>
            <person name="White J."/>
            <person name="Yandava C."/>
            <person name="Haas B."/>
            <person name="Nusbaum C."/>
            <person name="Birren B."/>
        </authorList>
    </citation>
    <scope>NUCLEOTIDE SEQUENCE</scope>
    <source>
        <strain evidence="7">R3-111a-1</strain>
    </source>
</reference>
<keyword evidence="2 6" id="KW-0812">Transmembrane</keyword>
<feature type="transmembrane region" description="Helical" evidence="6">
    <location>
        <begin position="482"/>
        <end position="504"/>
    </location>
</feature>
<feature type="transmembrane region" description="Helical" evidence="6">
    <location>
        <begin position="456"/>
        <end position="476"/>
    </location>
</feature>
<dbReference type="VEuPathDB" id="FungiDB:GGTG_08877"/>
<dbReference type="Proteomes" id="UP000006039">
    <property type="component" value="Unassembled WGS sequence"/>
</dbReference>
<evidence type="ECO:0000256" key="2">
    <source>
        <dbReference type="ARBA" id="ARBA00022692"/>
    </source>
</evidence>
<dbReference type="RefSeq" id="XP_009224983.1">
    <property type="nucleotide sequence ID" value="XM_009226719.1"/>
</dbReference>
<feature type="region of interest" description="Disordered" evidence="5">
    <location>
        <begin position="303"/>
        <end position="323"/>
    </location>
</feature>
<reference evidence="8" key="4">
    <citation type="journal article" date="2015" name="G3 (Bethesda)">
        <title>Genome sequences of three phytopathogenic species of the Magnaporthaceae family of fungi.</title>
        <authorList>
            <person name="Okagaki L.H."/>
            <person name="Nunes C.C."/>
            <person name="Sailsbery J."/>
            <person name="Clay B."/>
            <person name="Brown D."/>
            <person name="John T."/>
            <person name="Oh Y."/>
            <person name="Young N."/>
            <person name="Fitzgerald M."/>
            <person name="Haas B.J."/>
            <person name="Zeng Q."/>
            <person name="Young S."/>
            <person name="Adiconis X."/>
            <person name="Fan L."/>
            <person name="Levin J.Z."/>
            <person name="Mitchell T.K."/>
            <person name="Okubara P.A."/>
            <person name="Farman M.L."/>
            <person name="Kohn L.M."/>
            <person name="Birren B."/>
            <person name="Ma L.-J."/>
            <person name="Dean R.A."/>
        </authorList>
    </citation>
    <scope>NUCLEOTIDE SEQUENCE</scope>
    <source>
        <strain evidence="8">R3-111a-1</strain>
    </source>
</reference>
<feature type="region of interest" description="Disordered" evidence="5">
    <location>
        <begin position="344"/>
        <end position="378"/>
    </location>
</feature>
<evidence type="ECO:0000313" key="8">
    <source>
        <dbReference type="EnsemblFungi" id="EJT75039"/>
    </source>
</evidence>
<protein>
    <submittedName>
        <fullName evidence="7">Fe(2+) transporter 3</fullName>
    </submittedName>
</protein>
<evidence type="ECO:0000256" key="5">
    <source>
        <dbReference type="SAM" id="MobiDB-lite"/>
    </source>
</evidence>
<reference evidence="9" key="1">
    <citation type="submission" date="2010-07" db="EMBL/GenBank/DDBJ databases">
        <title>The genome sequence of Gaeumannomyces graminis var. tritici strain R3-111a-1.</title>
        <authorList>
            <consortium name="The Broad Institute Genome Sequencing Platform"/>
            <person name="Ma L.-J."/>
            <person name="Dead R."/>
            <person name="Young S."/>
            <person name="Zeng Q."/>
            <person name="Koehrsen M."/>
            <person name="Alvarado L."/>
            <person name="Berlin A."/>
            <person name="Chapman S.B."/>
            <person name="Chen Z."/>
            <person name="Freedman E."/>
            <person name="Gellesch M."/>
            <person name="Goldberg J."/>
            <person name="Griggs A."/>
            <person name="Gujja S."/>
            <person name="Heilman E.R."/>
            <person name="Heiman D."/>
            <person name="Hepburn T."/>
            <person name="Howarth C."/>
            <person name="Jen D."/>
            <person name="Larson L."/>
            <person name="Mehta T."/>
            <person name="Neiman D."/>
            <person name="Pearson M."/>
            <person name="Roberts A."/>
            <person name="Saif S."/>
            <person name="Shea T."/>
            <person name="Shenoy N."/>
            <person name="Sisk P."/>
            <person name="Stolte C."/>
            <person name="Sykes S."/>
            <person name="Walk T."/>
            <person name="White J."/>
            <person name="Yandava C."/>
            <person name="Haas B."/>
            <person name="Nusbaum C."/>
            <person name="Birren B."/>
        </authorList>
    </citation>
    <scope>NUCLEOTIDE SEQUENCE [LARGE SCALE GENOMIC DNA]</scope>
    <source>
        <strain evidence="9">R3-111a-1</strain>
    </source>
</reference>
<feature type="transmembrane region" description="Helical" evidence="6">
    <location>
        <begin position="267"/>
        <end position="289"/>
    </location>
</feature>
<feature type="transmembrane region" description="Helical" evidence="6">
    <location>
        <begin position="191"/>
        <end position="213"/>
    </location>
</feature>
<feature type="compositionally biased region" description="Low complexity" evidence="5">
    <location>
        <begin position="307"/>
        <end position="323"/>
    </location>
</feature>
<proteinExistence type="predicted"/>
<evidence type="ECO:0000313" key="9">
    <source>
        <dbReference type="Proteomes" id="UP000006039"/>
    </source>
</evidence>
<evidence type="ECO:0000256" key="1">
    <source>
        <dbReference type="ARBA" id="ARBA00004141"/>
    </source>
</evidence>
<evidence type="ECO:0000256" key="4">
    <source>
        <dbReference type="ARBA" id="ARBA00023136"/>
    </source>
</evidence>
<dbReference type="Pfam" id="PF02535">
    <property type="entry name" value="Zip"/>
    <property type="match status" value="1"/>
</dbReference>
<feature type="region of interest" description="Disordered" evidence="5">
    <location>
        <begin position="1"/>
        <end position="25"/>
    </location>
</feature>
<evidence type="ECO:0000313" key="7">
    <source>
        <dbReference type="EMBL" id="EJT75039.1"/>
    </source>
</evidence>
<dbReference type="GeneID" id="20349335"/>
<dbReference type="InterPro" id="IPR003689">
    <property type="entry name" value="ZIP"/>
</dbReference>
<dbReference type="GO" id="GO:0005385">
    <property type="term" value="F:zinc ion transmembrane transporter activity"/>
    <property type="evidence" value="ECO:0007669"/>
    <property type="project" value="TreeGrafter"/>
</dbReference>
<name>J3P5T7_GAET3</name>
<feature type="region of interest" description="Disordered" evidence="5">
    <location>
        <begin position="153"/>
        <end position="183"/>
    </location>
</feature>
<comment type="subcellular location">
    <subcellularLocation>
        <location evidence="1">Membrane</location>
        <topology evidence="1">Multi-pass membrane protein</topology>
    </subcellularLocation>
</comment>
<dbReference type="STRING" id="644352.J3P5T7"/>
<feature type="transmembrane region" description="Helical" evidence="6">
    <location>
        <begin position="525"/>
        <end position="545"/>
    </location>
</feature>